<evidence type="ECO:0000313" key="3">
    <source>
        <dbReference type="Proteomes" id="UP001157160"/>
    </source>
</evidence>
<evidence type="ECO:0008006" key="4">
    <source>
        <dbReference type="Google" id="ProtNLM"/>
    </source>
</evidence>
<evidence type="ECO:0000313" key="2">
    <source>
        <dbReference type="EMBL" id="GMA27761.1"/>
    </source>
</evidence>
<dbReference type="Gene3D" id="3.20.20.70">
    <property type="entry name" value="Aldolase class I"/>
    <property type="match status" value="1"/>
</dbReference>
<sequence length="176" mass="19131">MRAFERLRVVAPDRAMVLLGSGVGASARMRRYAVHRTGRDRDAGAAPRDPGRSCGERMRNRSGTIAAGPRRDRARMSARDGVRRRYADSLPCAAARMRAGPARRIGGMSQTPPAVTVAQIAGMIDHAILKPELTRAEVDAQLDVAAEHRIFSVCVRPSDIAHAVERLTGRGWRSAP</sequence>
<evidence type="ECO:0000256" key="1">
    <source>
        <dbReference type="SAM" id="MobiDB-lite"/>
    </source>
</evidence>
<proteinExistence type="predicted"/>
<dbReference type="EMBL" id="BSUL01000001">
    <property type="protein sequence ID" value="GMA27761.1"/>
    <property type="molecule type" value="Genomic_DNA"/>
</dbReference>
<dbReference type="Proteomes" id="UP001157160">
    <property type="component" value="Unassembled WGS sequence"/>
</dbReference>
<feature type="compositionally biased region" description="Basic and acidic residues" evidence="1">
    <location>
        <begin position="37"/>
        <end position="59"/>
    </location>
</feature>
<dbReference type="AlphaFoldDB" id="A0AA37UGR7"/>
<dbReference type="InterPro" id="IPR013785">
    <property type="entry name" value="Aldolase_TIM"/>
</dbReference>
<protein>
    <recommendedName>
        <fullName evidence="4">Deoxyribose-phosphate aldolase</fullName>
    </recommendedName>
</protein>
<name>A0AA37UGR7_9MICO</name>
<feature type="region of interest" description="Disordered" evidence="1">
    <location>
        <begin position="35"/>
        <end position="63"/>
    </location>
</feature>
<dbReference type="SUPFAM" id="SSF51569">
    <property type="entry name" value="Aldolase"/>
    <property type="match status" value="1"/>
</dbReference>
<reference evidence="2 3" key="1">
    <citation type="journal article" date="2014" name="Int. J. Syst. Evol. Microbiol.">
        <title>Complete genome sequence of Corynebacterium casei LMG S-19264T (=DSM 44701T), isolated from a smear-ripened cheese.</title>
        <authorList>
            <consortium name="US DOE Joint Genome Institute (JGI-PGF)"/>
            <person name="Walter F."/>
            <person name="Albersmeier A."/>
            <person name="Kalinowski J."/>
            <person name="Ruckert C."/>
        </authorList>
    </citation>
    <scope>NUCLEOTIDE SEQUENCE [LARGE SCALE GENOMIC DNA]</scope>
    <source>
        <strain evidence="2 3">NBRC 112289</strain>
    </source>
</reference>
<gene>
    <name evidence="2" type="ORF">GCM10025874_10140</name>
</gene>
<organism evidence="2 3">
    <name type="scientific">Arenivirga flava</name>
    <dbReference type="NCBI Taxonomy" id="1930060"/>
    <lineage>
        <taxon>Bacteria</taxon>
        <taxon>Bacillati</taxon>
        <taxon>Actinomycetota</taxon>
        <taxon>Actinomycetes</taxon>
        <taxon>Micrococcales</taxon>
        <taxon>Microbacteriaceae</taxon>
        <taxon>Arenivirga</taxon>
    </lineage>
</organism>
<accession>A0AA37UGR7</accession>
<comment type="caution">
    <text evidence="2">The sequence shown here is derived from an EMBL/GenBank/DDBJ whole genome shotgun (WGS) entry which is preliminary data.</text>
</comment>
<keyword evidence="3" id="KW-1185">Reference proteome</keyword>